<feature type="active site" description="Proton acceptor" evidence="9">
    <location>
        <position position="458"/>
    </location>
</feature>
<feature type="binding site" evidence="10">
    <location>
        <position position="498"/>
    </location>
    <ligand>
        <name>substrate</name>
    </ligand>
</feature>
<protein>
    <recommendedName>
        <fullName evidence="8 11">Beta-amylase</fullName>
        <ecNumber evidence="3 11">3.2.1.2</ecNumber>
    </recommendedName>
</protein>
<evidence type="ECO:0000256" key="5">
    <source>
        <dbReference type="ARBA" id="ARBA00023277"/>
    </source>
</evidence>
<gene>
    <name evidence="13" type="primary">LOC101491794</name>
</gene>
<sequence length="595" mass="68255">MFTMRRTMNTTFEVEERYLKKGIALSREAIRVERARKPYTRTTKQHYKLDNAIRLHLNKHRSVPFKTSAIAQPQAPIVPTYEDPMLANYVPVYVMLQLGVITNDNILEDRAGLEKQLKELRAAGVDGVMVDVWWGIVESKGPKQYDWSAYRNLFQLVQDSKLKLQAILSFHQCGGNVGDSVFIPLPKWVLEVGELDPDIFYTNRSGVRNKECLSLSVDNKPFFNGRTPIEMYSDYMKSFRENMADFLESELLIDIEVGLGPAGELRYPSYSESLGWEFPGIGEFNCYDKYLQADFKEAATKAGHPEWELPDNAGTRNDTPESTEFFRSKGTYQTEKGKYFLTWYSNKLLIHGDEILDQANKAFLGCKVKLAAKVAGIHWWYKTDSHAAELTSGYYNLNDRDGYRPIARMLSRHNAILNFTCLEMRNSEQKPEAKSCAQELVQQVLSGGWIEKLEVAGENALPRYDSEAYNQILLNARPNGVNKKGPPKLRMYGVTYLRLTDKLLQKQNFDLFKIFVKKMHANQDYCAEPEKYYHYTVPMERSKAKIPLEILVEAAKPVKPYPWSEVTDMSVSDEATGFFANIIALILSIFKLNRN</sequence>
<evidence type="ECO:0000256" key="6">
    <source>
        <dbReference type="ARBA" id="ARBA00023295"/>
    </source>
</evidence>
<dbReference type="FunFam" id="3.20.20.80:FF:000066">
    <property type="entry name" value="Beta-amylase"/>
    <property type="match status" value="1"/>
</dbReference>
<keyword evidence="7 11" id="KW-0624">Polysaccharide degradation</keyword>
<dbReference type="PaxDb" id="3827-XP_004487367.1"/>
<feature type="binding site" evidence="10">
    <location>
        <position position="373"/>
    </location>
    <ligand>
        <name>substrate</name>
    </ligand>
</feature>
<comment type="similarity">
    <text evidence="2 11">Belongs to the glycosyl hydrolase 14 family.</text>
</comment>
<keyword evidence="6 11" id="KW-0326">Glycosidase</keyword>
<evidence type="ECO:0000256" key="7">
    <source>
        <dbReference type="ARBA" id="ARBA00023326"/>
    </source>
</evidence>
<evidence type="ECO:0000256" key="11">
    <source>
        <dbReference type="RuleBase" id="RU000509"/>
    </source>
</evidence>
<dbReference type="OrthoDB" id="1660156at2759"/>
<dbReference type="eggNOG" id="ENOG502QUU5">
    <property type="taxonomic scope" value="Eukaryota"/>
</dbReference>
<feature type="active site" description="Proton donor" evidence="9">
    <location>
        <position position="264"/>
    </location>
</feature>
<dbReference type="PROSITE" id="PS00679">
    <property type="entry name" value="BETA_AMYLASE_2"/>
    <property type="match status" value="1"/>
</dbReference>
<proteinExistence type="inferred from homology"/>
<dbReference type="Pfam" id="PF01373">
    <property type="entry name" value="Glyco_hydro_14"/>
    <property type="match status" value="1"/>
</dbReference>
<dbReference type="PANTHER" id="PTHR31352">
    <property type="entry name" value="BETA-AMYLASE 1, CHLOROPLASTIC"/>
    <property type="match status" value="1"/>
</dbReference>
<dbReference type="PROSITE" id="PS00506">
    <property type="entry name" value="BETA_AMYLASE_1"/>
    <property type="match status" value="1"/>
</dbReference>
<keyword evidence="12" id="KW-1185">Reference proteome</keyword>
<dbReference type="PRINTS" id="PR00750">
    <property type="entry name" value="BETAAMYLASE"/>
</dbReference>
<feature type="binding site" evidence="10">
    <location>
        <position position="171"/>
    </location>
    <ligand>
        <name>substrate</name>
    </ligand>
</feature>
<evidence type="ECO:0000256" key="10">
    <source>
        <dbReference type="PIRSR" id="PIRSR601554-2"/>
    </source>
</evidence>
<dbReference type="Proteomes" id="UP000087171">
    <property type="component" value="Chromosome Ca1"/>
</dbReference>
<dbReference type="KEGG" id="cam:101491794"/>
<dbReference type="InterPro" id="IPR001371">
    <property type="entry name" value="Glyco_hydro_14B_pln"/>
</dbReference>
<evidence type="ECO:0000256" key="8">
    <source>
        <dbReference type="ARBA" id="ARBA00072721"/>
    </source>
</evidence>
<evidence type="ECO:0000256" key="1">
    <source>
        <dbReference type="ARBA" id="ARBA00000546"/>
    </source>
</evidence>
<dbReference type="Gene3D" id="3.20.20.80">
    <property type="entry name" value="Glycosidases"/>
    <property type="match status" value="1"/>
</dbReference>
<feature type="binding site" evidence="10">
    <location>
        <position position="131"/>
    </location>
    <ligand>
        <name>substrate</name>
    </ligand>
</feature>
<comment type="catalytic activity">
    <reaction evidence="1 11">
        <text>Hydrolysis of (1-&gt;4)-alpha-D-glucosidic linkages in polysaccharides so as to remove successive maltose units from the non-reducing ends of the chains.</text>
        <dbReference type="EC" id="3.2.1.2"/>
    </reaction>
</comment>
<name>A0A1S2XCU3_CICAR</name>
<dbReference type="STRING" id="3827.A0A1S2XCU3"/>
<dbReference type="InterPro" id="IPR001554">
    <property type="entry name" value="Glyco_hydro_14"/>
</dbReference>
<dbReference type="InterPro" id="IPR018238">
    <property type="entry name" value="Glyco_hydro_14_CS"/>
</dbReference>
<feature type="binding site" evidence="10">
    <location>
        <begin position="459"/>
        <end position="460"/>
    </location>
    <ligand>
        <name>substrate</name>
    </ligand>
</feature>
<dbReference type="AlphaFoldDB" id="A0A1S2XCU3"/>
<dbReference type="GO" id="GO:0016161">
    <property type="term" value="F:beta-amylase activity"/>
    <property type="evidence" value="ECO:0007669"/>
    <property type="project" value="UniProtKB-EC"/>
</dbReference>
<organism evidence="12 13">
    <name type="scientific">Cicer arietinum</name>
    <name type="common">Chickpea</name>
    <name type="synonym">Garbanzo</name>
    <dbReference type="NCBI Taxonomy" id="3827"/>
    <lineage>
        <taxon>Eukaryota</taxon>
        <taxon>Viridiplantae</taxon>
        <taxon>Streptophyta</taxon>
        <taxon>Embryophyta</taxon>
        <taxon>Tracheophyta</taxon>
        <taxon>Spermatophyta</taxon>
        <taxon>Magnoliopsida</taxon>
        <taxon>eudicotyledons</taxon>
        <taxon>Gunneridae</taxon>
        <taxon>Pentapetalae</taxon>
        <taxon>rosids</taxon>
        <taxon>fabids</taxon>
        <taxon>Fabales</taxon>
        <taxon>Fabaceae</taxon>
        <taxon>Papilionoideae</taxon>
        <taxon>50 kb inversion clade</taxon>
        <taxon>NPAAA clade</taxon>
        <taxon>Hologalegina</taxon>
        <taxon>IRL clade</taxon>
        <taxon>Cicereae</taxon>
        <taxon>Cicer</taxon>
    </lineage>
</organism>
<dbReference type="PANTHER" id="PTHR31352:SF42">
    <property type="entry name" value="BETA-AMYLASE"/>
    <property type="match status" value="1"/>
</dbReference>
<dbReference type="PRINTS" id="PR00842">
    <property type="entry name" value="GLHYDLASE14B"/>
</dbReference>
<feature type="binding site" evidence="10">
    <location>
        <position position="378"/>
    </location>
    <ligand>
        <name>substrate</name>
    </ligand>
</feature>
<keyword evidence="5 11" id="KW-0119">Carbohydrate metabolism</keyword>
<evidence type="ECO:0000313" key="12">
    <source>
        <dbReference type="Proteomes" id="UP000087171"/>
    </source>
</evidence>
<dbReference type="GeneID" id="101491794"/>
<reference evidence="12" key="1">
    <citation type="journal article" date="2013" name="Nat. Biotechnol.">
        <title>Draft genome sequence of chickpea (Cicer arietinum) provides a resource for trait improvement.</title>
        <authorList>
            <person name="Varshney R.K."/>
            <person name="Song C."/>
            <person name="Saxena R.K."/>
            <person name="Azam S."/>
            <person name="Yu S."/>
            <person name="Sharpe A.G."/>
            <person name="Cannon S."/>
            <person name="Baek J."/>
            <person name="Rosen B.D."/>
            <person name="Tar'an B."/>
            <person name="Millan T."/>
            <person name="Zhang X."/>
            <person name="Ramsay L.D."/>
            <person name="Iwata A."/>
            <person name="Wang Y."/>
            <person name="Nelson W."/>
            <person name="Farmer A.D."/>
            <person name="Gaur P.M."/>
            <person name="Soderlund C."/>
            <person name="Penmetsa R.V."/>
            <person name="Xu C."/>
            <person name="Bharti A.K."/>
            <person name="He W."/>
            <person name="Winter P."/>
            <person name="Zhao S."/>
            <person name="Hane J.K."/>
            <person name="Carrasquilla-Garcia N."/>
            <person name="Condie J.A."/>
            <person name="Upadhyaya H.D."/>
            <person name="Luo M.C."/>
            <person name="Thudi M."/>
            <person name="Gowda C.L."/>
            <person name="Singh N.P."/>
            <person name="Lichtenzveig J."/>
            <person name="Gali K.K."/>
            <person name="Rubio J."/>
            <person name="Nadarajan N."/>
            <person name="Dolezel J."/>
            <person name="Bansal K.C."/>
            <person name="Xu X."/>
            <person name="Edwards D."/>
            <person name="Zhang G."/>
            <person name="Kahl G."/>
            <person name="Gil J."/>
            <person name="Singh K.B."/>
            <person name="Datta S.K."/>
            <person name="Jackson S.A."/>
            <person name="Wang J."/>
            <person name="Cook D.R."/>
        </authorList>
    </citation>
    <scope>NUCLEOTIDE SEQUENCE [LARGE SCALE GENOMIC DNA]</scope>
    <source>
        <strain evidence="12">cv. CDC Frontier</strain>
    </source>
</reference>
<evidence type="ECO:0000256" key="9">
    <source>
        <dbReference type="PIRSR" id="PIRSR601554-1"/>
    </source>
</evidence>
<evidence type="ECO:0000256" key="2">
    <source>
        <dbReference type="ARBA" id="ARBA00005652"/>
    </source>
</evidence>
<keyword evidence="4 11" id="KW-0378">Hydrolase</keyword>
<dbReference type="SUPFAM" id="SSF51445">
    <property type="entry name" value="(Trans)glycosidases"/>
    <property type="match status" value="1"/>
</dbReference>
<evidence type="ECO:0000256" key="3">
    <source>
        <dbReference type="ARBA" id="ARBA00012594"/>
    </source>
</evidence>
<dbReference type="EC" id="3.2.1.2" evidence="3 11"/>
<feature type="binding site" evidence="10">
    <location>
        <position position="179"/>
    </location>
    <ligand>
        <name>substrate</name>
    </ligand>
</feature>
<reference evidence="13" key="2">
    <citation type="submission" date="2025-08" db="UniProtKB">
        <authorList>
            <consortium name="RefSeq"/>
        </authorList>
    </citation>
    <scope>IDENTIFICATION</scope>
    <source>
        <tissue evidence="13">Etiolated seedlings</tissue>
    </source>
</reference>
<dbReference type="InterPro" id="IPR017853">
    <property type="entry name" value="GH"/>
</dbReference>
<accession>A0A1S2XCU3</accession>
<evidence type="ECO:0000256" key="4">
    <source>
        <dbReference type="ARBA" id="ARBA00022801"/>
    </source>
</evidence>
<evidence type="ECO:0000313" key="13">
    <source>
        <dbReference type="RefSeq" id="XP_004487367.1"/>
    </source>
</evidence>
<feature type="binding site" evidence="10">
    <location>
        <position position="420"/>
    </location>
    <ligand>
        <name>substrate</name>
    </ligand>
</feature>
<dbReference type="GO" id="GO:0000272">
    <property type="term" value="P:polysaccharide catabolic process"/>
    <property type="evidence" value="ECO:0007669"/>
    <property type="project" value="UniProtKB-KW"/>
</dbReference>
<dbReference type="RefSeq" id="XP_004487367.1">
    <property type="nucleotide sequence ID" value="XM_004487310.3"/>
</dbReference>